<organism evidence="9 10">
    <name type="scientific">Gemmobacter megaterium</name>
    <dbReference type="NCBI Taxonomy" id="1086013"/>
    <lineage>
        <taxon>Bacteria</taxon>
        <taxon>Pseudomonadati</taxon>
        <taxon>Pseudomonadota</taxon>
        <taxon>Alphaproteobacteria</taxon>
        <taxon>Rhodobacterales</taxon>
        <taxon>Paracoccaceae</taxon>
        <taxon>Gemmobacter</taxon>
    </lineage>
</organism>
<dbReference type="GO" id="GO:0005615">
    <property type="term" value="C:extracellular space"/>
    <property type="evidence" value="ECO:0007669"/>
    <property type="project" value="InterPro"/>
</dbReference>
<protein>
    <submittedName>
        <fullName evidence="9">Hemolysin-type calcium-binding repeat-containing protein</fullName>
    </submittedName>
</protein>
<evidence type="ECO:0000256" key="1">
    <source>
        <dbReference type="ARBA" id="ARBA00004370"/>
    </source>
</evidence>
<dbReference type="InterPro" id="IPR011049">
    <property type="entry name" value="Serralysin-like_metalloprot_C"/>
</dbReference>
<dbReference type="AlphaFoldDB" id="A0A1N7L2D8"/>
<feature type="region of interest" description="Disordered" evidence="8">
    <location>
        <begin position="330"/>
        <end position="370"/>
    </location>
</feature>
<dbReference type="PROSITE" id="PS00330">
    <property type="entry name" value="HEMOLYSIN_CALCIUM"/>
    <property type="match status" value="8"/>
</dbReference>
<keyword evidence="6" id="KW-0843">Virulence</keyword>
<dbReference type="InterPro" id="IPR050557">
    <property type="entry name" value="RTX_toxin/Mannuronan_C5-epim"/>
</dbReference>
<accession>A0A1N7L2D8</accession>
<dbReference type="InterPro" id="IPR018511">
    <property type="entry name" value="Hemolysin-typ_Ca-bd_CS"/>
</dbReference>
<feature type="region of interest" description="Disordered" evidence="8">
    <location>
        <begin position="383"/>
        <end position="405"/>
    </location>
</feature>
<dbReference type="OrthoDB" id="7762442at2"/>
<evidence type="ECO:0000256" key="4">
    <source>
        <dbReference type="ARBA" id="ARBA00022656"/>
    </source>
</evidence>
<dbReference type="PANTHER" id="PTHR38340:SF1">
    <property type="entry name" value="S-LAYER PROTEIN"/>
    <property type="match status" value="1"/>
</dbReference>
<evidence type="ECO:0000256" key="6">
    <source>
        <dbReference type="ARBA" id="ARBA00023026"/>
    </source>
</evidence>
<keyword evidence="4" id="KW-0800">Toxin</keyword>
<dbReference type="Gene3D" id="2.150.10.10">
    <property type="entry name" value="Serralysin-like metalloprotease, C-terminal"/>
    <property type="match status" value="4"/>
</dbReference>
<evidence type="ECO:0000256" key="2">
    <source>
        <dbReference type="ARBA" id="ARBA00004613"/>
    </source>
</evidence>
<keyword evidence="10" id="KW-1185">Reference proteome</keyword>
<dbReference type="InterPro" id="IPR001343">
    <property type="entry name" value="Hemolysn_Ca-bd"/>
</dbReference>
<gene>
    <name evidence="9" type="ORF">SAMN05421774_101856</name>
</gene>
<evidence type="ECO:0000256" key="3">
    <source>
        <dbReference type="ARBA" id="ARBA00022525"/>
    </source>
</evidence>
<evidence type="ECO:0000256" key="5">
    <source>
        <dbReference type="ARBA" id="ARBA00022737"/>
    </source>
</evidence>
<evidence type="ECO:0000313" key="9">
    <source>
        <dbReference type="EMBL" id="SIS67984.1"/>
    </source>
</evidence>
<dbReference type="SUPFAM" id="SSF51120">
    <property type="entry name" value="beta-Roll"/>
    <property type="match status" value="2"/>
</dbReference>
<dbReference type="Pfam" id="PF00353">
    <property type="entry name" value="HemolysinCabind"/>
    <property type="match status" value="4"/>
</dbReference>
<evidence type="ECO:0000313" key="10">
    <source>
        <dbReference type="Proteomes" id="UP000186141"/>
    </source>
</evidence>
<proteinExistence type="predicted"/>
<dbReference type="EMBL" id="FTOT01000001">
    <property type="protein sequence ID" value="SIS67984.1"/>
    <property type="molecule type" value="Genomic_DNA"/>
</dbReference>
<dbReference type="PRINTS" id="PR01488">
    <property type="entry name" value="RTXTOXINA"/>
</dbReference>
<sequence>MALRVGSFVIADVTNDTFELRDSSTLMVVPGGAIVGRGAGASMLLGRIDIEGRFSQILNDGYIGHVRIEGSSYRPMITNNGTISGDIISLGTLIAAEQAGFPGLRANILNTGRITSSLEQSPTAAIGLWGDGNKIVNTGRIEAVGLLAIRIDADDRNIAGLTGNLIHNSGTLIGTGRDGAVRTGSQKDTLVNSGLIVGDVTLGSGADVFDGRGGRVDGIVRGGAGNDLYIIDDAGALIVESSGQGRDTLEAWVDVLLPEHIETLELKGQALRGTGNRQDNMVLGNAGDNVISGLGGKDTLFGDLGDDTLSGGSGADLLFGGEGEDVLRGGAGNDTLLAQDDDDVLKGGAGNDSLDGGAGDDRIWGGEGTDSIFGGADDDQIFGGAGNDQIDGGSGEDALTGGTGNDTLFGNAGDDTLFGGSGRDRLDGGGDDDALYGGSGFDTVSGGAGDDLLDGGNGNDVLNGGAGDDTIIGGDGDDIITGGFGADLLDGGAGADTFVYLAAEESGGQGIDTIAGFDPGLDRVDLRGIDANSALDGKQAFTFVGTAPFTGQAGQLRFQFALNVREVHADTDGDGFADFVLRFGGTVNFNLDSFLI</sequence>
<keyword evidence="5" id="KW-0677">Repeat</keyword>
<dbReference type="GO" id="GO:0016020">
    <property type="term" value="C:membrane"/>
    <property type="evidence" value="ECO:0007669"/>
    <property type="project" value="UniProtKB-SubCell"/>
</dbReference>
<evidence type="ECO:0000256" key="7">
    <source>
        <dbReference type="ARBA" id="ARBA00023136"/>
    </source>
</evidence>
<dbReference type="STRING" id="1086013.SAMN05421774_101856"/>
<keyword evidence="3" id="KW-0964">Secreted</keyword>
<dbReference type="GO" id="GO:0005509">
    <property type="term" value="F:calcium ion binding"/>
    <property type="evidence" value="ECO:0007669"/>
    <property type="project" value="InterPro"/>
</dbReference>
<dbReference type="PANTHER" id="PTHR38340">
    <property type="entry name" value="S-LAYER PROTEIN"/>
    <property type="match status" value="1"/>
</dbReference>
<reference evidence="9 10" key="1">
    <citation type="submission" date="2017-01" db="EMBL/GenBank/DDBJ databases">
        <authorList>
            <person name="Mah S.A."/>
            <person name="Swanson W.J."/>
            <person name="Moy G.W."/>
            <person name="Vacquier V.D."/>
        </authorList>
    </citation>
    <scope>NUCLEOTIDE SEQUENCE [LARGE SCALE GENOMIC DNA]</scope>
    <source>
        <strain evidence="9 10">DSM 26375</strain>
    </source>
</reference>
<name>A0A1N7L2D8_9RHOB</name>
<comment type="subcellular location">
    <subcellularLocation>
        <location evidence="1">Membrane</location>
    </subcellularLocation>
    <subcellularLocation>
        <location evidence="2">Secreted</location>
    </subcellularLocation>
</comment>
<dbReference type="GO" id="GO:0090729">
    <property type="term" value="F:toxin activity"/>
    <property type="evidence" value="ECO:0007669"/>
    <property type="project" value="UniProtKB-KW"/>
</dbReference>
<dbReference type="RefSeq" id="WP_076528967.1">
    <property type="nucleotide sequence ID" value="NZ_BMEH01000001.1"/>
</dbReference>
<dbReference type="InterPro" id="IPR003995">
    <property type="entry name" value="RTX_toxin_determinant-A"/>
</dbReference>
<dbReference type="PRINTS" id="PR00313">
    <property type="entry name" value="CABNDNGRPT"/>
</dbReference>
<dbReference type="Proteomes" id="UP000186141">
    <property type="component" value="Unassembled WGS sequence"/>
</dbReference>
<evidence type="ECO:0000256" key="8">
    <source>
        <dbReference type="SAM" id="MobiDB-lite"/>
    </source>
</evidence>
<keyword evidence="7" id="KW-0472">Membrane</keyword>